<dbReference type="AlphaFoldDB" id="A0A412X3M2"/>
<sequence length="905" mass="105167">MRKYIVLLYSLLFLGIADCISQKKPLDMEAYKLWRRVEGQQMSEDGKWVTYRFVYIDQEGHDKDVPVTYLRNMTSGKVYEFPNVREMSFFNRGRGLRYVVQPSPLDTLKEKKDSLFLLSLKDMKKTYWDKPYGFRESPHSPQISYSYPIDPEGKNRALRRLIVWNFETGDSVRIDSVENYFSVDDYKSVVYIRNHNGKKSLRMGPVKGKHRVIYDDEKAVVTNFSLNQGGQEGVFTVASDSSYLREPDLLYTFSFVDGKFRLVMDTKEVVVSDEYKVRGGIYSVFNNGKYIFVDVGLQQQEERKPKAKPDKSFELELWKWDDEVSQSRQSYGSGGGRRKMPKYVYHVDSKKCVLVAPPHMDQIYQPSCDEYCYVIIADETPYRRLADWRDEVTADLYLVSLKTGERTLLFKDFRQRPVWSPNGKYAMLYHAEKKVWYKLSPETGELTDVSSPIGFAVHNEEHDLPKPASPYGIAGWLAGGDQVVLYDKYDMWVVDLTGKQPTYSLTNGWGRENGISLRLLKANREMRWINLKQDILVHGLDRETLDQGVYVLTPSRKIKKLMSGAYDLYFNQQSEDGKFYLFTRQSYTEFRELWWSKNDFTRPVRITNTNPQQEDYLWGSVQLVEWTNFEGKPNRGLLYLPENYDSTKRYPVIVNFYETHTGDIHTYQLPSLSSAMINTVTYVSNGYVVFMPDVHFTIGTPGESCYNAVVSGTQMLIDRGIADKDRIGVQGHSWSGYQVAYLVTRTNMFKCASPGAAVSNMVSAYTGIRTGSGMPRMFMYEETQSRMGKTLWDDPEAYIKNSPIFYADKIQTPLLIFHCDGDEAVPYSEGLNLFLAMRRLHKPAWLLNYKGDRHFLYNKAAEIDWTIRLQQFFDYYLKDAPMPRWMKEGINANERGVDQKYDFVE</sequence>
<reference evidence="2 3" key="1">
    <citation type="submission" date="2018-08" db="EMBL/GenBank/DDBJ databases">
        <title>A genome reference for cultivated species of the human gut microbiota.</title>
        <authorList>
            <person name="Zou Y."/>
            <person name="Xue W."/>
            <person name="Luo G."/>
        </authorList>
    </citation>
    <scope>NUCLEOTIDE SEQUENCE [LARGE SCALE GENOMIC DNA]</scope>
    <source>
        <strain evidence="2 3">AF14-49</strain>
    </source>
</reference>
<dbReference type="SUPFAM" id="SSF82171">
    <property type="entry name" value="DPP6 N-terminal domain-like"/>
    <property type="match status" value="1"/>
</dbReference>
<dbReference type="InterPro" id="IPR029058">
    <property type="entry name" value="AB_hydrolase_fold"/>
</dbReference>
<dbReference type="GO" id="GO:0006508">
    <property type="term" value="P:proteolysis"/>
    <property type="evidence" value="ECO:0007669"/>
    <property type="project" value="InterPro"/>
</dbReference>
<comment type="caution">
    <text evidence="2">The sequence shown here is derived from an EMBL/GenBank/DDBJ whole genome shotgun (WGS) entry which is preliminary data.</text>
</comment>
<accession>A0A412X3M2</accession>
<dbReference type="InterPro" id="IPR050278">
    <property type="entry name" value="Serine_Prot_S9B/DPPIV"/>
</dbReference>
<dbReference type="STRING" id="1121130.GCA_000519105_03450"/>
<protein>
    <submittedName>
        <fullName evidence="2">S9 family peptidase</fullName>
    </submittedName>
</protein>
<evidence type="ECO:0000313" key="3">
    <source>
        <dbReference type="Proteomes" id="UP000283589"/>
    </source>
</evidence>
<dbReference type="GO" id="GO:0008236">
    <property type="term" value="F:serine-type peptidase activity"/>
    <property type="evidence" value="ECO:0007669"/>
    <property type="project" value="InterPro"/>
</dbReference>
<dbReference type="RefSeq" id="WP_118259442.1">
    <property type="nucleotide sequence ID" value="NZ_CALBWO010000034.1"/>
</dbReference>
<evidence type="ECO:0000259" key="1">
    <source>
        <dbReference type="Pfam" id="PF00326"/>
    </source>
</evidence>
<name>A0A412X3M2_9BACT</name>
<dbReference type="Proteomes" id="UP000283589">
    <property type="component" value="Unassembled WGS sequence"/>
</dbReference>
<dbReference type="PANTHER" id="PTHR11731">
    <property type="entry name" value="PROTEASE FAMILY S9B,C DIPEPTIDYL-PEPTIDASE IV-RELATED"/>
    <property type="match status" value="1"/>
</dbReference>
<feature type="domain" description="Peptidase S9 prolyl oligopeptidase catalytic" evidence="1">
    <location>
        <begin position="700"/>
        <end position="879"/>
    </location>
</feature>
<dbReference type="SUPFAM" id="SSF53474">
    <property type="entry name" value="alpha/beta-Hydrolases"/>
    <property type="match status" value="1"/>
</dbReference>
<organism evidence="2 3">
    <name type="scientific">Butyricimonas virosa</name>
    <dbReference type="NCBI Taxonomy" id="544645"/>
    <lineage>
        <taxon>Bacteria</taxon>
        <taxon>Pseudomonadati</taxon>
        <taxon>Bacteroidota</taxon>
        <taxon>Bacteroidia</taxon>
        <taxon>Bacteroidales</taxon>
        <taxon>Odoribacteraceae</taxon>
        <taxon>Butyricimonas</taxon>
    </lineage>
</organism>
<dbReference type="Gene3D" id="3.40.50.1820">
    <property type="entry name" value="alpha/beta hydrolase"/>
    <property type="match status" value="1"/>
</dbReference>
<proteinExistence type="predicted"/>
<dbReference type="PANTHER" id="PTHR11731:SF193">
    <property type="entry name" value="DIPEPTIDYL PEPTIDASE 9"/>
    <property type="match status" value="1"/>
</dbReference>
<dbReference type="GO" id="GO:0008239">
    <property type="term" value="F:dipeptidyl-peptidase activity"/>
    <property type="evidence" value="ECO:0007669"/>
    <property type="project" value="TreeGrafter"/>
</dbReference>
<dbReference type="Pfam" id="PF00326">
    <property type="entry name" value="Peptidase_S9"/>
    <property type="match status" value="1"/>
</dbReference>
<evidence type="ECO:0000313" key="2">
    <source>
        <dbReference type="EMBL" id="RGV35182.1"/>
    </source>
</evidence>
<gene>
    <name evidence="2" type="ORF">DWW18_06325</name>
</gene>
<dbReference type="InterPro" id="IPR001375">
    <property type="entry name" value="Peptidase_S9_cat"/>
</dbReference>
<dbReference type="EMBL" id="QRZA01000005">
    <property type="protein sequence ID" value="RGV35182.1"/>
    <property type="molecule type" value="Genomic_DNA"/>
</dbReference>